<evidence type="ECO:0000256" key="1">
    <source>
        <dbReference type="SAM" id="MobiDB-lite"/>
    </source>
</evidence>
<evidence type="ECO:0000313" key="2">
    <source>
        <dbReference type="EMBL" id="KAK0628695.1"/>
    </source>
</evidence>
<evidence type="ECO:0000313" key="3">
    <source>
        <dbReference type="Proteomes" id="UP001174934"/>
    </source>
</evidence>
<dbReference type="EMBL" id="JAULSR010000002">
    <property type="protein sequence ID" value="KAK0628695.1"/>
    <property type="molecule type" value="Genomic_DNA"/>
</dbReference>
<feature type="compositionally biased region" description="Basic and acidic residues" evidence="1">
    <location>
        <begin position="1"/>
        <end position="10"/>
    </location>
</feature>
<proteinExistence type="predicted"/>
<reference evidence="2" key="1">
    <citation type="submission" date="2023-06" db="EMBL/GenBank/DDBJ databases">
        <title>Genome-scale phylogeny and comparative genomics of the fungal order Sordariales.</title>
        <authorList>
            <consortium name="Lawrence Berkeley National Laboratory"/>
            <person name="Hensen N."/>
            <person name="Bonometti L."/>
            <person name="Westerberg I."/>
            <person name="Brannstrom I.O."/>
            <person name="Guillou S."/>
            <person name="Cros-Aarteil S."/>
            <person name="Calhoun S."/>
            <person name="Haridas S."/>
            <person name="Kuo A."/>
            <person name="Mondo S."/>
            <person name="Pangilinan J."/>
            <person name="Riley R."/>
            <person name="LaButti K."/>
            <person name="Andreopoulos B."/>
            <person name="Lipzen A."/>
            <person name="Chen C."/>
            <person name="Yanf M."/>
            <person name="Daum C."/>
            <person name="Ng V."/>
            <person name="Clum A."/>
            <person name="Steindorff A."/>
            <person name="Ohm R."/>
            <person name="Martin F."/>
            <person name="Silar P."/>
            <person name="Natvig D."/>
            <person name="Lalanne C."/>
            <person name="Gautier V."/>
            <person name="Ament-velasquez S.L."/>
            <person name="Kruys A."/>
            <person name="Hutchinson M.I."/>
            <person name="Powell A.J."/>
            <person name="Barry K."/>
            <person name="Miller A.N."/>
            <person name="Grigoriev I.V."/>
            <person name="Debuchy R."/>
            <person name="Gladieux P."/>
            <person name="Thoren M.H."/>
            <person name="Johannesson H."/>
        </authorList>
    </citation>
    <scope>NUCLEOTIDE SEQUENCE</scope>
    <source>
        <strain evidence="2">SMH3391-2</strain>
    </source>
</reference>
<gene>
    <name evidence="2" type="ORF">B0T17DRAFT_505340</name>
</gene>
<feature type="region of interest" description="Disordered" evidence="1">
    <location>
        <begin position="1"/>
        <end position="101"/>
    </location>
</feature>
<feature type="compositionally biased region" description="Basic and acidic residues" evidence="1">
    <location>
        <begin position="45"/>
        <end position="54"/>
    </location>
</feature>
<organism evidence="2 3">
    <name type="scientific">Bombardia bombarda</name>
    <dbReference type="NCBI Taxonomy" id="252184"/>
    <lineage>
        <taxon>Eukaryota</taxon>
        <taxon>Fungi</taxon>
        <taxon>Dikarya</taxon>
        <taxon>Ascomycota</taxon>
        <taxon>Pezizomycotina</taxon>
        <taxon>Sordariomycetes</taxon>
        <taxon>Sordariomycetidae</taxon>
        <taxon>Sordariales</taxon>
        <taxon>Lasiosphaeriaceae</taxon>
        <taxon>Bombardia</taxon>
    </lineage>
</organism>
<feature type="compositionally biased region" description="Basic residues" evidence="1">
    <location>
        <begin position="84"/>
        <end position="97"/>
    </location>
</feature>
<dbReference type="AlphaFoldDB" id="A0AA39X8H7"/>
<keyword evidence="3" id="KW-1185">Reference proteome</keyword>
<protein>
    <submittedName>
        <fullName evidence="2">Uncharacterized protein</fullName>
    </submittedName>
</protein>
<accession>A0AA39X8H7</accession>
<dbReference type="Proteomes" id="UP001174934">
    <property type="component" value="Unassembled WGS sequence"/>
</dbReference>
<comment type="caution">
    <text evidence="2">The sequence shown here is derived from an EMBL/GenBank/DDBJ whole genome shotgun (WGS) entry which is preliminary data.</text>
</comment>
<name>A0AA39X8H7_9PEZI</name>
<sequence length="170" mass="19222">MRGAWDDWLRRPPSKQSTEEADKCSYLQPREGQGLDSGPRQRFRIKSESLRGRYDVQQPSGEGRGATPVGSGAKRIEKEGRALSSRRRAIQSKKSKKNERLGQCARRICRNRNGVGRGGRRVARGRVKLGREGVQLLLGSRRCDLKLAATTLVSREYIRTPTYYRATYDG</sequence>